<reference evidence="3" key="1">
    <citation type="submission" date="2015-03" db="EMBL/GenBank/DDBJ databases">
        <title>Pseudomonas frederiksbergensis hydrocarbon degrader.</title>
        <authorList>
            <person name="Brown L.M."/>
            <person name="Ruiz O.N."/>
            <person name="Mueller S."/>
            <person name="Gunasekera T.S."/>
        </authorList>
    </citation>
    <scope>NUCLEOTIDE SEQUENCE [LARGE SCALE GENOMIC DNA]</scope>
    <source>
        <strain evidence="3">SI8</strain>
    </source>
</reference>
<dbReference type="EMBL" id="JQGJ01000015">
    <property type="protein sequence ID" value="KHK62770.1"/>
    <property type="molecule type" value="Genomic_DNA"/>
</dbReference>
<evidence type="ECO:0000256" key="1">
    <source>
        <dbReference type="SAM" id="SignalP"/>
    </source>
</evidence>
<name>A0A0B1YWK6_9PSED</name>
<protein>
    <submittedName>
        <fullName evidence="2">Uncharacterized protein</fullName>
    </submittedName>
</protein>
<keyword evidence="1" id="KW-0732">Signal</keyword>
<gene>
    <name evidence="2" type="ORF">JZ00_21205</name>
</gene>
<dbReference type="NCBIfam" id="NF041599">
    <property type="entry name" value="reg_PtrA_PA2808"/>
    <property type="match status" value="1"/>
</dbReference>
<dbReference type="OrthoDB" id="6952180at2"/>
<feature type="chain" id="PRO_5002068162" evidence="1">
    <location>
        <begin position="22"/>
        <end position="117"/>
    </location>
</feature>
<feature type="signal peptide" evidence="1">
    <location>
        <begin position="1"/>
        <end position="21"/>
    </location>
</feature>
<accession>A0A0B1YWK6</accession>
<dbReference type="AlphaFoldDB" id="A0A0B1YWK6"/>
<dbReference type="GeneID" id="93564272"/>
<sequence length="117" mass="13538">MNHLKMLFFVSSILVSASVWAESGGDRVIERMEGLRDKAEATLMKAEQAPEGERHVHMAEHMKMLGDIMSQLHNDHPDASMSPQQHLAWMEKHDKIVDDVLRQMQREHKLMLSENHQ</sequence>
<dbReference type="RefSeq" id="WP_024014911.1">
    <property type="nucleotide sequence ID" value="NZ_JQGJ02000013.1"/>
</dbReference>
<evidence type="ECO:0000313" key="2">
    <source>
        <dbReference type="EMBL" id="KHK62770.1"/>
    </source>
</evidence>
<organism evidence="2 3">
    <name type="scientific">Pseudomonas frederiksbergensis</name>
    <dbReference type="NCBI Taxonomy" id="104087"/>
    <lineage>
        <taxon>Bacteria</taxon>
        <taxon>Pseudomonadati</taxon>
        <taxon>Pseudomonadota</taxon>
        <taxon>Gammaproteobacteria</taxon>
        <taxon>Pseudomonadales</taxon>
        <taxon>Pseudomonadaceae</taxon>
        <taxon>Pseudomonas</taxon>
    </lineage>
</organism>
<proteinExistence type="predicted"/>
<evidence type="ECO:0000313" key="3">
    <source>
        <dbReference type="Proteomes" id="UP000030949"/>
    </source>
</evidence>
<comment type="caution">
    <text evidence="2">The sequence shown here is derived from an EMBL/GenBank/DDBJ whole genome shotgun (WGS) entry which is preliminary data.</text>
</comment>
<dbReference type="Proteomes" id="UP000030949">
    <property type="component" value="Unassembled WGS sequence"/>
</dbReference>